<organism evidence="1 2">
    <name type="scientific">Oceanobacillus limi</name>
    <dbReference type="NCBI Taxonomy" id="930131"/>
    <lineage>
        <taxon>Bacteria</taxon>
        <taxon>Bacillati</taxon>
        <taxon>Bacillota</taxon>
        <taxon>Bacilli</taxon>
        <taxon>Bacillales</taxon>
        <taxon>Bacillaceae</taxon>
        <taxon>Oceanobacillus</taxon>
    </lineage>
</organism>
<dbReference type="Proteomes" id="UP000198618">
    <property type="component" value="Unassembled WGS sequence"/>
</dbReference>
<name>A0A1H9Y0J5_9BACI</name>
<reference evidence="1 2" key="1">
    <citation type="submission" date="2016-10" db="EMBL/GenBank/DDBJ databases">
        <authorList>
            <person name="de Groot N.N."/>
        </authorList>
    </citation>
    <scope>NUCLEOTIDE SEQUENCE [LARGE SCALE GENOMIC DNA]</scope>
    <source>
        <strain evidence="1 2">IBRC-M 10780</strain>
    </source>
</reference>
<proteinExistence type="predicted"/>
<evidence type="ECO:0000313" key="2">
    <source>
        <dbReference type="Proteomes" id="UP000198618"/>
    </source>
</evidence>
<dbReference type="STRING" id="930131.SAMN05216389_10188"/>
<accession>A0A1H9Y0J5</accession>
<dbReference type="EMBL" id="FOHE01000001">
    <property type="protein sequence ID" value="SES62146.1"/>
    <property type="molecule type" value="Genomic_DNA"/>
</dbReference>
<evidence type="ECO:0000313" key="1">
    <source>
        <dbReference type="EMBL" id="SES62146.1"/>
    </source>
</evidence>
<keyword evidence="2" id="KW-1185">Reference proteome</keyword>
<dbReference type="AlphaFoldDB" id="A0A1H9Y0J5"/>
<dbReference type="OrthoDB" id="1798727at2"/>
<gene>
    <name evidence="1" type="ORF">SAMN05216389_10188</name>
</gene>
<protein>
    <submittedName>
        <fullName evidence="1">Uncharacterized protein</fullName>
    </submittedName>
</protein>
<dbReference type="RefSeq" id="WP_090865677.1">
    <property type="nucleotide sequence ID" value="NZ_FOHE01000001.1"/>
</dbReference>
<sequence length="67" mass="8033">MAVWVNIDIPTKHFGIHSENRSRTPKYKGINKLLRDGGWLKFTSKEEAYRLYKSEYPTYQLVDYIEH</sequence>